<keyword evidence="1" id="KW-0732">Signal</keyword>
<proteinExistence type="predicted"/>
<keyword evidence="5" id="KW-1185">Reference proteome</keyword>
<dbReference type="InterPro" id="IPR008928">
    <property type="entry name" value="6-hairpin_glycosidase_sf"/>
</dbReference>
<feature type="chain" id="PRO_5047372243" evidence="1">
    <location>
        <begin position="29"/>
        <end position="416"/>
    </location>
</feature>
<dbReference type="PROSITE" id="PS51257">
    <property type="entry name" value="PROKAR_LIPOPROTEIN"/>
    <property type="match status" value="1"/>
</dbReference>
<evidence type="ECO:0000313" key="4">
    <source>
        <dbReference type="EMBL" id="MCV9385096.1"/>
    </source>
</evidence>
<dbReference type="SUPFAM" id="SSF48208">
    <property type="entry name" value="Six-hairpin glycosidases"/>
    <property type="match status" value="1"/>
</dbReference>
<dbReference type="InterPro" id="IPR054363">
    <property type="entry name" value="GH95_cat"/>
</dbReference>
<dbReference type="Pfam" id="PF14498">
    <property type="entry name" value="Glyco_hyd_65N_2"/>
    <property type="match status" value="1"/>
</dbReference>
<evidence type="ECO:0000259" key="3">
    <source>
        <dbReference type="Pfam" id="PF22124"/>
    </source>
</evidence>
<dbReference type="PANTHER" id="PTHR31084:SF0">
    <property type="entry name" value="ALPHA-L-FUCOSIDASE 2"/>
    <property type="match status" value="1"/>
</dbReference>
<dbReference type="Pfam" id="PF22124">
    <property type="entry name" value="Glyco_hydro_95_cat"/>
    <property type="match status" value="1"/>
</dbReference>
<evidence type="ECO:0000313" key="5">
    <source>
        <dbReference type="Proteomes" id="UP001300692"/>
    </source>
</evidence>
<dbReference type="InterPro" id="IPR027414">
    <property type="entry name" value="GH95_N_dom"/>
</dbReference>
<dbReference type="GO" id="GO:0016787">
    <property type="term" value="F:hydrolase activity"/>
    <property type="evidence" value="ECO:0007669"/>
    <property type="project" value="UniProtKB-KW"/>
</dbReference>
<keyword evidence="4" id="KW-0378">Hydrolase</keyword>
<dbReference type="Gene3D" id="2.70.98.50">
    <property type="entry name" value="putative glycoside hydrolase family protein from bacillus halodurans"/>
    <property type="match status" value="1"/>
</dbReference>
<organism evidence="4 5">
    <name type="scientific">Reichenbachiella ulvae</name>
    <dbReference type="NCBI Taxonomy" id="2980104"/>
    <lineage>
        <taxon>Bacteria</taxon>
        <taxon>Pseudomonadati</taxon>
        <taxon>Bacteroidota</taxon>
        <taxon>Cytophagia</taxon>
        <taxon>Cytophagales</taxon>
        <taxon>Reichenbachiellaceae</taxon>
        <taxon>Reichenbachiella</taxon>
    </lineage>
</organism>
<dbReference type="Proteomes" id="UP001300692">
    <property type="component" value="Unassembled WGS sequence"/>
</dbReference>
<sequence>MIKEKRLKKRFQAMVSFTCLIVFFTASALSCEDEPTGDDRLSHLLHYTQPATKWTDALPIGNGSFGAMIFGDPVSDTIKLNHDTFWRGGPSDWNNPKAKEFFPLVKKALQEGNHDLADSLVRNMQGKDTEPYQPLADLAIHFPKGEVADYHRSLDISSAIYSQTYIKDGNSITSRAIASYPHDVIAYELKSEEEAGLSFEAVFSSIVLNKVFVEDEMLKIRCKTWSDSTWDREGMEAEVWLKIIPQGGELSFTDHSVQLKGADEALLLLTCGTSFNGRFKSPGYEGKDPAAGAKADMERVLPLSFGELNQAHKADYQAIYNRVSLDLAEADTLSLMDTDVRIDTYAETQDKTMVELLFNYGRYLLLSSSREGGQPAHLQGIWSKYIYPPWRSNYTININTEMNYWPAEVTNMSETT</sequence>
<evidence type="ECO:0000256" key="1">
    <source>
        <dbReference type="SAM" id="SignalP"/>
    </source>
</evidence>
<reference evidence="4 5" key="1">
    <citation type="submission" date="2022-10" db="EMBL/GenBank/DDBJ databases">
        <title>Comparative genomics and taxonomic characterization of three novel marine species of genus Reichenbachiella exhibiting antioxidant and polysaccharide degradation activities.</title>
        <authorList>
            <person name="Muhammad N."/>
            <person name="Lee Y.-J."/>
            <person name="Ko J."/>
            <person name="Kim S.-G."/>
        </authorList>
    </citation>
    <scope>NUCLEOTIDE SEQUENCE [LARGE SCALE GENOMIC DNA]</scope>
    <source>
        <strain evidence="4 5">ABR2-5</strain>
    </source>
</reference>
<protein>
    <submittedName>
        <fullName evidence="4">Glycoside hydrolase family 95 protein</fullName>
    </submittedName>
</protein>
<feature type="signal peptide" evidence="1">
    <location>
        <begin position="1"/>
        <end position="28"/>
    </location>
</feature>
<dbReference type="PANTHER" id="PTHR31084">
    <property type="entry name" value="ALPHA-L-FUCOSIDASE 2"/>
    <property type="match status" value="1"/>
</dbReference>
<gene>
    <name evidence="4" type="ORF">N7U62_00395</name>
</gene>
<dbReference type="EMBL" id="JAOYOD010000001">
    <property type="protein sequence ID" value="MCV9385096.1"/>
    <property type="molecule type" value="Genomic_DNA"/>
</dbReference>
<evidence type="ECO:0000259" key="2">
    <source>
        <dbReference type="Pfam" id="PF14498"/>
    </source>
</evidence>
<name>A0ABT3CNG2_9BACT</name>
<accession>A0ABT3CNG2</accession>
<feature type="domain" description="Glycosyl hydrolase family 95 catalytic" evidence="3">
    <location>
        <begin position="305"/>
        <end position="415"/>
    </location>
</feature>
<comment type="caution">
    <text evidence="4">The sequence shown here is derived from an EMBL/GenBank/DDBJ whole genome shotgun (WGS) entry which is preliminary data.</text>
</comment>
<feature type="domain" description="Glycosyl hydrolase family 95 N-terminal" evidence="2">
    <location>
        <begin position="45"/>
        <end position="277"/>
    </location>
</feature>